<gene>
    <name evidence="9" type="ORF">GCM10007989_16530</name>
</gene>
<keyword evidence="10" id="KW-1185">Reference proteome</keyword>
<dbReference type="InterPro" id="IPR035906">
    <property type="entry name" value="MetI-like_sf"/>
</dbReference>
<dbReference type="EMBL" id="BMZE01000002">
    <property type="protein sequence ID" value="GHA21887.1"/>
    <property type="molecule type" value="Genomic_DNA"/>
</dbReference>
<comment type="subcellular location">
    <subcellularLocation>
        <location evidence="1 7">Cell membrane</location>
        <topology evidence="1 7">Multi-pass membrane protein</topology>
    </subcellularLocation>
</comment>
<name>A0A918S3H2_9HYPH</name>
<dbReference type="GO" id="GO:0055085">
    <property type="term" value="P:transmembrane transport"/>
    <property type="evidence" value="ECO:0007669"/>
    <property type="project" value="InterPro"/>
</dbReference>
<evidence type="ECO:0000259" key="8">
    <source>
        <dbReference type="PROSITE" id="PS50928"/>
    </source>
</evidence>
<accession>A0A918S3H2</accession>
<feature type="transmembrane region" description="Helical" evidence="7">
    <location>
        <begin position="112"/>
        <end position="133"/>
    </location>
</feature>
<feature type="transmembrane region" description="Helical" evidence="7">
    <location>
        <begin position="268"/>
        <end position="291"/>
    </location>
</feature>
<dbReference type="AlphaFoldDB" id="A0A918S3H2"/>
<evidence type="ECO:0000256" key="6">
    <source>
        <dbReference type="ARBA" id="ARBA00023136"/>
    </source>
</evidence>
<dbReference type="PANTHER" id="PTHR30193:SF37">
    <property type="entry name" value="INNER MEMBRANE ABC TRANSPORTER PERMEASE PROTEIN YCJO"/>
    <property type="match status" value="1"/>
</dbReference>
<keyword evidence="5 7" id="KW-1133">Transmembrane helix</keyword>
<dbReference type="InterPro" id="IPR051393">
    <property type="entry name" value="ABC_transporter_permease"/>
</dbReference>
<dbReference type="PANTHER" id="PTHR30193">
    <property type="entry name" value="ABC TRANSPORTER PERMEASE PROTEIN"/>
    <property type="match status" value="1"/>
</dbReference>
<feature type="transmembrane region" description="Helical" evidence="7">
    <location>
        <begin position="16"/>
        <end position="44"/>
    </location>
</feature>
<evidence type="ECO:0000256" key="2">
    <source>
        <dbReference type="ARBA" id="ARBA00022448"/>
    </source>
</evidence>
<reference evidence="9" key="1">
    <citation type="journal article" date="2014" name="Int. J. Syst. Evol. Microbiol.">
        <title>Complete genome sequence of Corynebacterium casei LMG S-19264T (=DSM 44701T), isolated from a smear-ripened cheese.</title>
        <authorList>
            <consortium name="US DOE Joint Genome Institute (JGI-PGF)"/>
            <person name="Walter F."/>
            <person name="Albersmeier A."/>
            <person name="Kalinowski J."/>
            <person name="Ruckert C."/>
        </authorList>
    </citation>
    <scope>NUCLEOTIDE SEQUENCE</scope>
    <source>
        <strain evidence="9">KCTC 32437</strain>
    </source>
</reference>
<keyword evidence="6 7" id="KW-0472">Membrane</keyword>
<reference evidence="9" key="2">
    <citation type="submission" date="2020-09" db="EMBL/GenBank/DDBJ databases">
        <authorList>
            <person name="Sun Q."/>
            <person name="Kim S."/>
        </authorList>
    </citation>
    <scope>NUCLEOTIDE SEQUENCE</scope>
    <source>
        <strain evidence="9">KCTC 32437</strain>
    </source>
</reference>
<dbReference type="Pfam" id="PF00528">
    <property type="entry name" value="BPD_transp_1"/>
    <property type="match status" value="1"/>
</dbReference>
<feature type="transmembrane region" description="Helical" evidence="7">
    <location>
        <begin position="208"/>
        <end position="230"/>
    </location>
</feature>
<organism evidence="9 10">
    <name type="scientific">Devosia pacifica</name>
    <dbReference type="NCBI Taxonomy" id="1335967"/>
    <lineage>
        <taxon>Bacteria</taxon>
        <taxon>Pseudomonadati</taxon>
        <taxon>Pseudomonadota</taxon>
        <taxon>Alphaproteobacteria</taxon>
        <taxon>Hyphomicrobiales</taxon>
        <taxon>Devosiaceae</taxon>
        <taxon>Devosia</taxon>
    </lineage>
</organism>
<dbReference type="SUPFAM" id="SSF161098">
    <property type="entry name" value="MetI-like"/>
    <property type="match status" value="1"/>
</dbReference>
<evidence type="ECO:0000256" key="7">
    <source>
        <dbReference type="RuleBase" id="RU363032"/>
    </source>
</evidence>
<evidence type="ECO:0000256" key="4">
    <source>
        <dbReference type="ARBA" id="ARBA00022692"/>
    </source>
</evidence>
<proteinExistence type="inferred from homology"/>
<dbReference type="Gene3D" id="1.10.3720.10">
    <property type="entry name" value="MetI-like"/>
    <property type="match status" value="1"/>
</dbReference>
<feature type="transmembrane region" description="Helical" evidence="7">
    <location>
        <begin position="161"/>
        <end position="187"/>
    </location>
</feature>
<dbReference type="RefSeq" id="WP_210310462.1">
    <property type="nucleotide sequence ID" value="NZ_BMZE01000002.1"/>
</dbReference>
<evidence type="ECO:0000256" key="3">
    <source>
        <dbReference type="ARBA" id="ARBA00022475"/>
    </source>
</evidence>
<feature type="transmembrane region" description="Helical" evidence="7">
    <location>
        <begin position="78"/>
        <end position="105"/>
    </location>
</feature>
<evidence type="ECO:0000313" key="10">
    <source>
        <dbReference type="Proteomes" id="UP000646579"/>
    </source>
</evidence>
<evidence type="ECO:0000256" key="5">
    <source>
        <dbReference type="ARBA" id="ARBA00022989"/>
    </source>
</evidence>
<evidence type="ECO:0000313" key="9">
    <source>
        <dbReference type="EMBL" id="GHA21887.1"/>
    </source>
</evidence>
<keyword evidence="3" id="KW-1003">Cell membrane</keyword>
<dbReference type="InterPro" id="IPR000515">
    <property type="entry name" value="MetI-like"/>
</dbReference>
<comment type="caution">
    <text evidence="9">The sequence shown here is derived from an EMBL/GenBank/DDBJ whole genome shotgun (WGS) entry which is preliminary data.</text>
</comment>
<evidence type="ECO:0000256" key="1">
    <source>
        <dbReference type="ARBA" id="ARBA00004651"/>
    </source>
</evidence>
<feature type="domain" description="ABC transmembrane type-1" evidence="8">
    <location>
        <begin position="74"/>
        <end position="291"/>
    </location>
</feature>
<dbReference type="CDD" id="cd06261">
    <property type="entry name" value="TM_PBP2"/>
    <property type="match status" value="1"/>
</dbReference>
<keyword evidence="2 7" id="KW-0813">Transport</keyword>
<comment type="similarity">
    <text evidence="7">Belongs to the binding-protein-dependent transport system permease family.</text>
</comment>
<dbReference type="GO" id="GO:0005886">
    <property type="term" value="C:plasma membrane"/>
    <property type="evidence" value="ECO:0007669"/>
    <property type="project" value="UniProtKB-SubCell"/>
</dbReference>
<keyword evidence="4 7" id="KW-0812">Transmembrane</keyword>
<sequence length="303" mass="33499">MSDRASIAANIKRNSALYICVAPFLVLFALFSIFPVFFSAYLGFNHWDGFGEPVFVGLENYSRALGDPIFRKALGNTIFLWFWSTALTVGLALTLAVLVDSYVVFGRNYFRMVFLLPLLVAPSIAAIILRMFFTSNGGLVNLMTGAVTGTPSYFDWLGSEFWIKPLVVLLVIWRWTGWHMIIFLAGLQSIPRDIYEAARMDGVGRWAIFSRITVPLLIPSLAFSVITATLGGVQMFDEPFVLTQGTGGTNNSATTLGMYLYATAFSQFNFGLGAAVSWYIFAGVVTLTLIYQAALRRSRMGAQ</sequence>
<dbReference type="PROSITE" id="PS50928">
    <property type="entry name" value="ABC_TM1"/>
    <property type="match status" value="1"/>
</dbReference>
<protein>
    <submittedName>
        <fullName evidence="9">Cytochrome c biogenesis protein</fullName>
    </submittedName>
</protein>
<dbReference type="Proteomes" id="UP000646579">
    <property type="component" value="Unassembled WGS sequence"/>
</dbReference>